<dbReference type="FunFam" id="3.30.230.10:FF:000005">
    <property type="entry name" value="DNA gyrase subunit B"/>
    <property type="match status" value="1"/>
</dbReference>
<dbReference type="CDD" id="cd00822">
    <property type="entry name" value="TopoII_Trans_DNA_gyrase"/>
    <property type="match status" value="1"/>
</dbReference>
<dbReference type="GO" id="GO:0003677">
    <property type="term" value="F:DNA binding"/>
    <property type="evidence" value="ECO:0007669"/>
    <property type="project" value="UniProtKB-KW"/>
</dbReference>
<dbReference type="SMART" id="SM00387">
    <property type="entry name" value="HATPase_c"/>
    <property type="match status" value="1"/>
</dbReference>
<dbReference type="InterPro" id="IPR034160">
    <property type="entry name" value="TOPRIM_GyrB"/>
</dbReference>
<evidence type="ECO:0000256" key="4">
    <source>
        <dbReference type="ARBA" id="ARBA00022723"/>
    </source>
</evidence>
<evidence type="ECO:0000313" key="13">
    <source>
        <dbReference type="EMBL" id="MBD3326191.1"/>
    </source>
</evidence>
<evidence type="ECO:0000256" key="6">
    <source>
        <dbReference type="ARBA" id="ARBA00022840"/>
    </source>
</evidence>
<dbReference type="HAMAP" id="MF_01898">
    <property type="entry name" value="GyrB"/>
    <property type="match status" value="1"/>
</dbReference>
<dbReference type="InterPro" id="IPR049353">
    <property type="entry name" value="GyrB_hook"/>
</dbReference>
<dbReference type="NCBIfam" id="NF011501">
    <property type="entry name" value="PRK14939.1"/>
    <property type="match status" value="1"/>
</dbReference>
<feature type="binding site" evidence="11">
    <location>
        <position position="424"/>
    </location>
    <ligand>
        <name>Mg(2+)</name>
        <dbReference type="ChEBI" id="CHEBI:18420"/>
        <label>1</label>
        <note>catalytic</note>
    </ligand>
</feature>
<dbReference type="NCBIfam" id="NF004189">
    <property type="entry name" value="PRK05644.1"/>
    <property type="match status" value="1"/>
</dbReference>
<dbReference type="Proteomes" id="UP000649604">
    <property type="component" value="Unassembled WGS sequence"/>
</dbReference>
<dbReference type="InterPro" id="IPR014721">
    <property type="entry name" value="Ribsml_uS5_D2-typ_fold_subgr"/>
</dbReference>
<protein>
    <recommendedName>
        <fullName evidence="11">DNA gyrase subunit B</fullName>
        <ecNumber evidence="11">5.6.2.2</ecNumber>
    </recommendedName>
</protein>
<dbReference type="Gene3D" id="3.40.50.670">
    <property type="match status" value="2"/>
</dbReference>
<feature type="site" description="Interaction with DNA" evidence="11">
    <location>
        <position position="452"/>
    </location>
</feature>
<dbReference type="Pfam" id="PF02518">
    <property type="entry name" value="HATPase_c"/>
    <property type="match status" value="1"/>
</dbReference>
<dbReference type="CDD" id="cd03366">
    <property type="entry name" value="TOPRIM_TopoIIA_GyrB"/>
    <property type="match status" value="1"/>
</dbReference>
<keyword evidence="8 11" id="KW-0799">Topoisomerase</keyword>
<dbReference type="InterPro" id="IPR018522">
    <property type="entry name" value="TopoIIA_CS"/>
</dbReference>
<evidence type="ECO:0000256" key="5">
    <source>
        <dbReference type="ARBA" id="ARBA00022741"/>
    </source>
</evidence>
<comment type="function">
    <text evidence="11">A type II topoisomerase that negatively supercoils closed circular double-stranded (ds) DNA in an ATP-dependent manner to modulate DNA topology and maintain chromosomes in an underwound state. Negative supercoiling favors strand separation, and DNA replication, transcription, recombination and repair, all of which involve strand separation. Also able to catalyze the interconversion of other topological isomers of dsDNA rings, including catenanes and knotted rings. Type II topoisomerases break and join 2 DNA strands simultaneously in an ATP-dependent manner.</text>
</comment>
<dbReference type="GO" id="GO:0003918">
    <property type="term" value="F:DNA topoisomerase type II (double strand cut, ATP-hydrolyzing) activity"/>
    <property type="evidence" value="ECO:0007669"/>
    <property type="project" value="UniProtKB-UniRule"/>
</dbReference>
<feature type="domain" description="Toprim" evidence="12">
    <location>
        <begin position="418"/>
        <end position="533"/>
    </location>
</feature>
<dbReference type="GO" id="GO:0006265">
    <property type="term" value="P:DNA topological change"/>
    <property type="evidence" value="ECO:0007669"/>
    <property type="project" value="UniProtKB-UniRule"/>
</dbReference>
<comment type="catalytic activity">
    <reaction evidence="1 11">
        <text>ATP-dependent breakage, passage and rejoining of double-stranded DNA.</text>
        <dbReference type="EC" id="5.6.2.2"/>
    </reaction>
</comment>
<dbReference type="InterPro" id="IPR001241">
    <property type="entry name" value="Topo_IIA"/>
</dbReference>
<dbReference type="Pfam" id="PF00986">
    <property type="entry name" value="DNA_gyraseB_C"/>
    <property type="match status" value="1"/>
</dbReference>
<dbReference type="SUPFAM" id="SSF56719">
    <property type="entry name" value="Type II DNA topoisomerase"/>
    <property type="match status" value="1"/>
</dbReference>
<comment type="miscellaneous">
    <text evidence="11">Few gyrases are as efficient as E.coli at forming negative supercoils. Not all organisms have 2 type II topoisomerases; in organisms with a single type II topoisomerase this enzyme also has to decatenate newly replicated chromosomes.</text>
</comment>
<dbReference type="InterPro" id="IPR013506">
    <property type="entry name" value="Topo_IIA_bsu_dom2"/>
</dbReference>
<dbReference type="InterPro" id="IPR003594">
    <property type="entry name" value="HATPase_dom"/>
</dbReference>
<dbReference type="NCBIfam" id="TIGR01059">
    <property type="entry name" value="gyrB"/>
    <property type="match status" value="1"/>
</dbReference>
<comment type="subunit">
    <text evidence="11">Heterotetramer, composed of two GyrA and two GyrB chains. In the heterotetramer, GyrA contains the active site tyrosine that forms a transient covalent intermediate with DNA, while GyrB binds cofactors and catalyzes ATP hydrolysis.</text>
</comment>
<evidence type="ECO:0000256" key="11">
    <source>
        <dbReference type="HAMAP-Rule" id="MF_01898"/>
    </source>
</evidence>
<dbReference type="SUPFAM" id="SSF55874">
    <property type="entry name" value="ATPase domain of HSP90 chaperone/DNA topoisomerase II/histidine kinase"/>
    <property type="match status" value="1"/>
</dbReference>
<dbReference type="EC" id="5.6.2.2" evidence="11"/>
<feature type="binding site" evidence="11">
    <location>
        <position position="498"/>
    </location>
    <ligand>
        <name>Mg(2+)</name>
        <dbReference type="ChEBI" id="CHEBI:18420"/>
        <label>1</label>
        <note>catalytic</note>
    </ligand>
</feature>
<keyword evidence="4 11" id="KW-0479">Metal-binding</keyword>
<dbReference type="PROSITE" id="PS50880">
    <property type="entry name" value="TOPRIM"/>
    <property type="match status" value="1"/>
</dbReference>
<comment type="subcellular location">
    <subcellularLocation>
        <location evidence="11">Cytoplasm</location>
    </subcellularLocation>
</comment>
<proteinExistence type="inferred from homology"/>
<evidence type="ECO:0000256" key="10">
    <source>
        <dbReference type="ARBA" id="ARBA00023235"/>
    </source>
</evidence>
<keyword evidence="7 11" id="KW-0460">Magnesium</keyword>
<dbReference type="Pfam" id="PF01751">
    <property type="entry name" value="Toprim"/>
    <property type="match status" value="1"/>
</dbReference>
<dbReference type="GO" id="GO:0046872">
    <property type="term" value="F:metal ion binding"/>
    <property type="evidence" value="ECO:0007669"/>
    <property type="project" value="UniProtKB-KW"/>
</dbReference>
<dbReference type="Pfam" id="PF21249">
    <property type="entry name" value="GyrB_hook"/>
    <property type="match status" value="1"/>
</dbReference>
<feature type="binding site" evidence="11">
    <location>
        <position position="498"/>
    </location>
    <ligand>
        <name>Mg(2+)</name>
        <dbReference type="ChEBI" id="CHEBI:18420"/>
        <label>2</label>
    </ligand>
</feature>
<evidence type="ECO:0000256" key="7">
    <source>
        <dbReference type="ARBA" id="ARBA00022842"/>
    </source>
</evidence>
<dbReference type="FunFam" id="3.30.565.10:FF:000002">
    <property type="entry name" value="DNA gyrase subunit B"/>
    <property type="match status" value="1"/>
</dbReference>
<feature type="binding site" evidence="11">
    <location>
        <position position="500"/>
    </location>
    <ligand>
        <name>Mg(2+)</name>
        <dbReference type="ChEBI" id="CHEBI:18420"/>
        <label>2</label>
    </ligand>
</feature>
<evidence type="ECO:0000256" key="9">
    <source>
        <dbReference type="ARBA" id="ARBA00023125"/>
    </source>
</evidence>
<dbReference type="Gene3D" id="3.30.565.10">
    <property type="entry name" value="Histidine kinase-like ATPase, C-terminal domain"/>
    <property type="match status" value="1"/>
</dbReference>
<dbReference type="GO" id="GO:0006261">
    <property type="term" value="P:DNA-templated DNA replication"/>
    <property type="evidence" value="ECO:0007669"/>
    <property type="project" value="UniProtKB-UniRule"/>
</dbReference>
<dbReference type="InterPro" id="IPR020568">
    <property type="entry name" value="Ribosomal_Su5_D2-typ_SF"/>
</dbReference>
<gene>
    <name evidence="11 13" type="primary">gyrB</name>
    <name evidence="13" type="ORF">GF339_16510</name>
</gene>
<evidence type="ECO:0000256" key="3">
    <source>
        <dbReference type="ARBA" id="ARBA00022490"/>
    </source>
</evidence>
<dbReference type="PRINTS" id="PR01159">
    <property type="entry name" value="DNAGYRASEB"/>
</dbReference>
<sequence>MLQQSATYDASKIKVLEGLEAVRKRPAMYIGDTGVMGLHHLVYEVVDNSIDEAMAGYCTEISVTVHVDNSITVVDNGRGIPIDLHPTEKKPAAQVVMTTLHAGGKFDNESYKVSGGLHGVGVSVVNALSARLELEIKRDGFVYTQNYERGFPVDELRQIGVAKGSGTKICFLPDSNVFETTEFSFGTLSNRLRELSFLNKGLIISIEDERTDKRHTFQYEGGIRSFVSHLTTNKQSLHPEPIYFEGEKDGEIVEIAMQYNDGYAENIFSFANNINTHEGGTHLSGFRSALTRTINSFTTEKATKGQKISLSGEDVREGLIAVISIKIPNPQFEGQTKTKLGNSEVKGIVETLTNEYLTQYFEENPSVVRAICEKALGAARAREAAKKARELTRRKSALETNTLPGKLADCSEKDPQLCELFLVEGDSAGGSAKQGRDRRFQAILPLRGKILNVEKARFDKMLRSNEIQTLITAIGAGIGADDFDISKVRYHKIVIMTDADVDGAHIRTLLLTFFYRQMKEIIDRGYLYIAQPPLFKIKRGKQEWYIKDEIQMNKYLIEQGASKATLIMDGKRITGKRLETYLYRLNEFLMYLDTFQRHRQNRVLVKALALHKSLTPGVLGYRHLLEQEMHQIVDTYRAFFLSQEEVFIDYEILEDVSDRYKVVITTSDDHEPLTVDYDFLTSHNYKELQKHVDILALMGFPPYKLERDNKQIEVEQLFEVVETILKAGKTGISIQRYKGLGEMNPEQLWETTMDPQRRNLLTVELGDFEEVETIFTTLMGDQVEPRREFIQKHATQVKNLDV</sequence>
<keyword evidence="10 11" id="KW-0413">Isomerase</keyword>
<dbReference type="GO" id="GO:0005737">
    <property type="term" value="C:cytoplasm"/>
    <property type="evidence" value="ECO:0007669"/>
    <property type="project" value="UniProtKB-SubCell"/>
</dbReference>
<accession>A0A9D5Q7R9</accession>
<keyword evidence="6 11" id="KW-0067">ATP-binding</keyword>
<name>A0A9D5Q7R9_9BACT</name>
<dbReference type="GO" id="GO:0005694">
    <property type="term" value="C:chromosome"/>
    <property type="evidence" value="ECO:0007669"/>
    <property type="project" value="InterPro"/>
</dbReference>
<dbReference type="EMBL" id="WJJP01000535">
    <property type="protein sequence ID" value="MBD3326191.1"/>
    <property type="molecule type" value="Genomic_DNA"/>
</dbReference>
<dbReference type="PROSITE" id="PS00177">
    <property type="entry name" value="TOPOISOMERASE_II"/>
    <property type="match status" value="1"/>
</dbReference>
<dbReference type="PANTHER" id="PTHR45866">
    <property type="entry name" value="DNA GYRASE/TOPOISOMERASE SUBUNIT B"/>
    <property type="match status" value="1"/>
</dbReference>
<dbReference type="FunFam" id="3.40.50.670:FF:000007">
    <property type="entry name" value="DNA gyrase subunit B"/>
    <property type="match status" value="1"/>
</dbReference>
<feature type="site" description="Interaction with DNA" evidence="11">
    <location>
        <position position="449"/>
    </location>
</feature>
<evidence type="ECO:0000256" key="2">
    <source>
        <dbReference type="ARBA" id="ARBA00010708"/>
    </source>
</evidence>
<comment type="cofactor">
    <cofactor evidence="11">
        <name>Mg(2+)</name>
        <dbReference type="ChEBI" id="CHEBI:18420"/>
    </cofactor>
    <cofactor evidence="11">
        <name>Mn(2+)</name>
        <dbReference type="ChEBI" id="CHEBI:29035"/>
    </cofactor>
    <cofactor evidence="11">
        <name>Ca(2+)</name>
        <dbReference type="ChEBI" id="CHEBI:29108"/>
    </cofactor>
    <text evidence="11">Binds two Mg(2+) per subunit. The magnesium ions form salt bridges with both the protein and the DNA. Can also accept other divalent metal cations, such as Mn(2+) or Ca(2+).</text>
</comment>
<dbReference type="PRINTS" id="PR00418">
    <property type="entry name" value="TPI2FAMILY"/>
</dbReference>
<organism evidence="13 14">
    <name type="scientific">candidate division KSB3 bacterium</name>
    <dbReference type="NCBI Taxonomy" id="2044937"/>
    <lineage>
        <taxon>Bacteria</taxon>
        <taxon>candidate division KSB3</taxon>
    </lineage>
</organism>
<dbReference type="InterPro" id="IPR000565">
    <property type="entry name" value="Topo_IIA_B"/>
</dbReference>
<comment type="similarity">
    <text evidence="2 11">Belongs to the type II topoisomerase GyrB family.</text>
</comment>
<evidence type="ECO:0000259" key="12">
    <source>
        <dbReference type="PROSITE" id="PS50880"/>
    </source>
</evidence>
<comment type="caution">
    <text evidence="13">The sequence shown here is derived from an EMBL/GenBank/DDBJ whole genome shotgun (WGS) entry which is preliminary data.</text>
</comment>
<dbReference type="Pfam" id="PF00204">
    <property type="entry name" value="DNA_gyraseB"/>
    <property type="match status" value="1"/>
</dbReference>
<dbReference type="CDD" id="cd16928">
    <property type="entry name" value="HATPase_GyrB-like"/>
    <property type="match status" value="1"/>
</dbReference>
<dbReference type="InterPro" id="IPR036890">
    <property type="entry name" value="HATPase_C_sf"/>
</dbReference>
<dbReference type="InterPro" id="IPR006171">
    <property type="entry name" value="TOPRIM_dom"/>
</dbReference>
<dbReference type="SUPFAM" id="SSF54211">
    <property type="entry name" value="Ribosomal protein S5 domain 2-like"/>
    <property type="match status" value="1"/>
</dbReference>
<evidence type="ECO:0000256" key="1">
    <source>
        <dbReference type="ARBA" id="ARBA00000185"/>
    </source>
</evidence>
<dbReference type="AlphaFoldDB" id="A0A9D5Q7R9"/>
<evidence type="ECO:0000313" key="14">
    <source>
        <dbReference type="Proteomes" id="UP000649604"/>
    </source>
</evidence>
<dbReference type="SMART" id="SM00433">
    <property type="entry name" value="TOP2c"/>
    <property type="match status" value="1"/>
</dbReference>
<keyword evidence="5 11" id="KW-0547">Nucleotide-binding</keyword>
<keyword evidence="3 11" id="KW-0963">Cytoplasm</keyword>
<dbReference type="InterPro" id="IPR013760">
    <property type="entry name" value="Topo_IIA-like_dom_sf"/>
</dbReference>
<reference evidence="13" key="1">
    <citation type="submission" date="2019-11" db="EMBL/GenBank/DDBJ databases">
        <title>Microbial mats filling the niche in hypersaline microbial mats.</title>
        <authorList>
            <person name="Wong H.L."/>
            <person name="Macleod F.I."/>
            <person name="White R.A. III"/>
            <person name="Burns B.P."/>
        </authorList>
    </citation>
    <scope>NUCLEOTIDE SEQUENCE</scope>
    <source>
        <strain evidence="13">Rbin_158</strain>
    </source>
</reference>
<dbReference type="Gene3D" id="3.30.230.10">
    <property type="match status" value="1"/>
</dbReference>
<dbReference type="PANTHER" id="PTHR45866:SF1">
    <property type="entry name" value="DNA GYRASE SUBUNIT B, MITOCHONDRIAL"/>
    <property type="match status" value="1"/>
</dbReference>
<keyword evidence="9" id="KW-0238">DNA-binding</keyword>
<dbReference type="InterPro" id="IPR002288">
    <property type="entry name" value="DNA_gyrase_B_C"/>
</dbReference>
<dbReference type="InterPro" id="IPR011557">
    <property type="entry name" value="GyrB"/>
</dbReference>
<dbReference type="InterPro" id="IPR013759">
    <property type="entry name" value="Topo_IIA_B_C"/>
</dbReference>
<evidence type="ECO:0000256" key="8">
    <source>
        <dbReference type="ARBA" id="ARBA00023029"/>
    </source>
</evidence>
<dbReference type="GO" id="GO:0005524">
    <property type="term" value="F:ATP binding"/>
    <property type="evidence" value="ECO:0007669"/>
    <property type="project" value="UniProtKB-UniRule"/>
</dbReference>